<dbReference type="CDD" id="cd01317">
    <property type="entry name" value="DHOase_IIa"/>
    <property type="match status" value="1"/>
</dbReference>
<evidence type="ECO:0000256" key="1">
    <source>
        <dbReference type="ARBA" id="ARBA00022975"/>
    </source>
</evidence>
<dbReference type="PANTHER" id="PTHR43668:SF2">
    <property type="entry name" value="ALLANTOINASE"/>
    <property type="match status" value="1"/>
</dbReference>
<organism evidence="3 4">
    <name type="scientific">Candidatus Pseudobacter hemicellulosilyticus</name>
    <dbReference type="NCBI Taxonomy" id="3121375"/>
    <lineage>
        <taxon>Bacteria</taxon>
        <taxon>Pseudomonadati</taxon>
        <taxon>Bacteroidota</taxon>
        <taxon>Chitinophagia</taxon>
        <taxon>Chitinophagales</taxon>
        <taxon>Chitinophagaceae</taxon>
        <taxon>Pseudobacter</taxon>
    </lineage>
</organism>
<dbReference type="Gene3D" id="3.20.20.140">
    <property type="entry name" value="Metal-dependent hydrolases"/>
    <property type="match status" value="1"/>
</dbReference>
<sequence length="422" mass="45811">MKVLIQQVTITDPLSPFQGKKQDILIESGIIKDIQASISATADQVEVVSGENLHVSPGWVEIFAQFGDPGYEYKETLETGAAAAAAGGYTDVLVIPNTKPVIDNKSQAAYISSRSAGLPARIHPIGAISKGAEGKDLAEMYDMREAGAMAFSDGLHPVQSSGVMLKALQYVKAFDGIVIQIPDDRSVGANGVMHEGIVSTQLGLPGKPMMAEELLVARDIKLARYAEARLHLTGVTSPRSLEYIRRAKESGLPVTCSVTPYHLFFIDKDLWEYDSNLKVYPHLRTQTERDALRAAVADGTVDCISSHHRPHEYDSKVLEFEYAQYGMTGLETCYAALKTAMPEIPESRWVELLSINPGKLFGLERSPIQPGAPASLTLFNPSGETVVTDRFFRSRSTNSAFIGKKLSGKVIGVINGEKLSLA</sequence>
<dbReference type="InterPro" id="IPR032466">
    <property type="entry name" value="Metal_Hydrolase"/>
</dbReference>
<evidence type="ECO:0000313" key="4">
    <source>
        <dbReference type="Proteomes" id="UP001220610"/>
    </source>
</evidence>
<dbReference type="GO" id="GO:0006221">
    <property type="term" value="P:pyrimidine nucleotide biosynthetic process"/>
    <property type="evidence" value="ECO:0007669"/>
    <property type="project" value="UniProtKB-KW"/>
</dbReference>
<accession>A0AAJ5WPL3</accession>
<proteinExistence type="predicted"/>
<dbReference type="NCBIfam" id="TIGR00857">
    <property type="entry name" value="pyrC_multi"/>
    <property type="match status" value="1"/>
</dbReference>
<dbReference type="InterPro" id="IPR050138">
    <property type="entry name" value="DHOase/Allantoinase_Hydrolase"/>
</dbReference>
<dbReference type="EMBL" id="CP119311">
    <property type="protein sequence ID" value="WEK34591.1"/>
    <property type="molecule type" value="Genomic_DNA"/>
</dbReference>
<dbReference type="Proteomes" id="UP001220610">
    <property type="component" value="Chromosome"/>
</dbReference>
<gene>
    <name evidence="3" type="ORF">P0Y53_19055</name>
</gene>
<keyword evidence="1" id="KW-0665">Pyrimidine biosynthesis</keyword>
<evidence type="ECO:0000313" key="3">
    <source>
        <dbReference type="EMBL" id="WEK34591.1"/>
    </source>
</evidence>
<dbReference type="GO" id="GO:0006145">
    <property type="term" value="P:purine nucleobase catabolic process"/>
    <property type="evidence" value="ECO:0007669"/>
    <property type="project" value="TreeGrafter"/>
</dbReference>
<reference evidence="3" key="1">
    <citation type="submission" date="2023-03" db="EMBL/GenBank/DDBJ databases">
        <title>Andean soil-derived lignocellulolytic bacterial consortium as a source of novel taxa and putative plastic-active enzymes.</title>
        <authorList>
            <person name="Diaz-Garcia L."/>
            <person name="Chuvochina M."/>
            <person name="Feuerriegel G."/>
            <person name="Bunk B."/>
            <person name="Sproer C."/>
            <person name="Streit W.R."/>
            <person name="Rodriguez L.M."/>
            <person name="Overmann J."/>
            <person name="Jimenez D.J."/>
        </authorList>
    </citation>
    <scope>NUCLEOTIDE SEQUENCE</scope>
    <source>
        <strain evidence="3">MAG 7</strain>
    </source>
</reference>
<evidence type="ECO:0000259" key="2">
    <source>
        <dbReference type="Pfam" id="PF12890"/>
    </source>
</evidence>
<dbReference type="SUPFAM" id="SSF51556">
    <property type="entry name" value="Metallo-dependent hydrolases"/>
    <property type="match status" value="1"/>
</dbReference>
<feature type="domain" description="Dihydroorotase catalytic" evidence="2">
    <location>
        <begin position="57"/>
        <end position="236"/>
    </location>
</feature>
<name>A0AAJ5WPL3_9BACT</name>
<dbReference type="SUPFAM" id="SSF51338">
    <property type="entry name" value="Composite domain of metallo-dependent hydrolases"/>
    <property type="match status" value="1"/>
</dbReference>
<dbReference type="GO" id="GO:0004151">
    <property type="term" value="F:dihydroorotase activity"/>
    <property type="evidence" value="ECO:0007669"/>
    <property type="project" value="InterPro"/>
</dbReference>
<dbReference type="InterPro" id="IPR024403">
    <property type="entry name" value="DHOase_cat"/>
</dbReference>
<protein>
    <submittedName>
        <fullName evidence="3">Dihydroorotase</fullName>
    </submittedName>
</protein>
<dbReference type="PANTHER" id="PTHR43668">
    <property type="entry name" value="ALLANTOINASE"/>
    <property type="match status" value="1"/>
</dbReference>
<dbReference type="Gene3D" id="2.30.40.10">
    <property type="entry name" value="Urease, subunit C, domain 1"/>
    <property type="match status" value="1"/>
</dbReference>
<dbReference type="InterPro" id="IPR004722">
    <property type="entry name" value="DHOase"/>
</dbReference>
<dbReference type="InterPro" id="IPR011059">
    <property type="entry name" value="Metal-dep_hydrolase_composite"/>
</dbReference>
<dbReference type="GO" id="GO:0005737">
    <property type="term" value="C:cytoplasm"/>
    <property type="evidence" value="ECO:0007669"/>
    <property type="project" value="TreeGrafter"/>
</dbReference>
<dbReference type="GO" id="GO:0004038">
    <property type="term" value="F:allantoinase activity"/>
    <property type="evidence" value="ECO:0007669"/>
    <property type="project" value="TreeGrafter"/>
</dbReference>
<dbReference type="GO" id="GO:0046872">
    <property type="term" value="F:metal ion binding"/>
    <property type="evidence" value="ECO:0007669"/>
    <property type="project" value="InterPro"/>
</dbReference>
<dbReference type="Pfam" id="PF12890">
    <property type="entry name" value="DHOase"/>
    <property type="match status" value="1"/>
</dbReference>
<dbReference type="AlphaFoldDB" id="A0AAJ5WPL3"/>